<dbReference type="Proteomes" id="UP000186878">
    <property type="component" value="Unassembled WGS sequence"/>
</dbReference>
<keyword evidence="3" id="KW-1185">Reference proteome</keyword>
<proteinExistence type="predicted"/>
<feature type="domain" description="Glyoxalase-like" evidence="1">
    <location>
        <begin position="5"/>
        <end position="185"/>
    </location>
</feature>
<dbReference type="InterPro" id="IPR029068">
    <property type="entry name" value="Glyas_Bleomycin-R_OHBP_Dase"/>
</dbReference>
<dbReference type="PANTHER" id="PTHR40265">
    <property type="entry name" value="BLL2707 PROTEIN"/>
    <property type="match status" value="1"/>
</dbReference>
<dbReference type="Pfam" id="PF13468">
    <property type="entry name" value="Glyoxalase_3"/>
    <property type="match status" value="1"/>
</dbReference>
<evidence type="ECO:0000313" key="2">
    <source>
        <dbReference type="EMBL" id="OLO05321.1"/>
    </source>
</evidence>
<protein>
    <recommendedName>
        <fullName evidence="1">Glyoxalase-like domain-containing protein</fullName>
    </recommendedName>
</protein>
<gene>
    <name evidence="2" type="ORF">BTW07_04650</name>
</gene>
<dbReference type="RefSeq" id="WP_075569006.1">
    <property type="nucleotide sequence ID" value="NZ_MSDO01000004.1"/>
</dbReference>
<reference evidence="2 3" key="1">
    <citation type="submission" date="2016-12" db="EMBL/GenBank/DDBJ databases">
        <title>Draft genome sequences of strains Salinicola socius SMB35, Salinicola sp. MH3R3-1 and Chromohalobacter sp. SMB17 from the Verkhnekamsk potash mining region of Russia.</title>
        <authorList>
            <person name="Mavrodi D.V."/>
            <person name="Olsson B.E."/>
            <person name="Korsakova E.S."/>
            <person name="Pyankova A."/>
            <person name="Mavrodi O.V."/>
            <person name="Plotnikova E.G."/>
        </authorList>
    </citation>
    <scope>NUCLEOTIDE SEQUENCE [LARGE SCALE GENOMIC DNA]</scope>
    <source>
        <strain evidence="2 3">SMB35</strain>
    </source>
</reference>
<dbReference type="InterPro" id="IPR025870">
    <property type="entry name" value="Glyoxalase-like_dom"/>
</dbReference>
<dbReference type="PANTHER" id="PTHR40265:SF1">
    <property type="entry name" value="GLYOXALASE-LIKE DOMAIN-CONTAINING PROTEIN"/>
    <property type="match status" value="1"/>
</dbReference>
<dbReference type="SUPFAM" id="SSF54593">
    <property type="entry name" value="Glyoxalase/Bleomycin resistance protein/Dihydroxybiphenyl dioxygenase"/>
    <property type="match status" value="1"/>
</dbReference>
<dbReference type="AlphaFoldDB" id="A0A1Q8SV57"/>
<comment type="caution">
    <text evidence="2">The sequence shown here is derived from an EMBL/GenBank/DDBJ whole genome shotgun (WGS) entry which is preliminary data.</text>
</comment>
<evidence type="ECO:0000313" key="3">
    <source>
        <dbReference type="Proteomes" id="UP000186878"/>
    </source>
</evidence>
<dbReference type="STRING" id="404433.BTW07_04650"/>
<sequence length="290" mass="32376">MSFGIDHPLLAVSDLDHAAQAARDLGFTVNARHQHPWGTDNHLLFFSNNFIELMGIGRPECLDYQDDNGFQFGRLIEARLITVGDGIAMVALDSDSIQRDHALVAARGFNAGCPIIFRRMAHLPGGRDEEVSVALDILHDPERPFLTQFLCQQLRPELFRVDPTQEAHANTATSIADVWYLSDDPTYDIEHFRRIHGPNSIRGGGAEWTIHTHKGDCHLLDRQALAATFPMLGDIEPEPPRAVALTLTCRDLKAAIACWEHHGIDHHRHSETQADIAPGVLGTLLRFEQR</sequence>
<evidence type="ECO:0000259" key="1">
    <source>
        <dbReference type="Pfam" id="PF13468"/>
    </source>
</evidence>
<dbReference type="OrthoDB" id="9812467at2"/>
<organism evidence="2 3">
    <name type="scientific">Salinicola socius</name>
    <dbReference type="NCBI Taxonomy" id="404433"/>
    <lineage>
        <taxon>Bacteria</taxon>
        <taxon>Pseudomonadati</taxon>
        <taxon>Pseudomonadota</taxon>
        <taxon>Gammaproteobacteria</taxon>
        <taxon>Oceanospirillales</taxon>
        <taxon>Halomonadaceae</taxon>
        <taxon>Salinicola</taxon>
    </lineage>
</organism>
<dbReference type="EMBL" id="MSDO01000004">
    <property type="protein sequence ID" value="OLO05321.1"/>
    <property type="molecule type" value="Genomic_DNA"/>
</dbReference>
<dbReference type="Gene3D" id="3.10.180.10">
    <property type="entry name" value="2,3-Dihydroxybiphenyl 1,2-Dioxygenase, domain 1"/>
    <property type="match status" value="1"/>
</dbReference>
<accession>A0A1Q8SV57</accession>
<name>A0A1Q8SV57_9GAMM</name>